<evidence type="ECO:0000256" key="1">
    <source>
        <dbReference type="SAM" id="SignalP"/>
    </source>
</evidence>
<evidence type="ECO:0000313" key="5">
    <source>
        <dbReference type="EMBL" id="KAK4149347.1"/>
    </source>
</evidence>
<evidence type="ECO:0000313" key="6">
    <source>
        <dbReference type="Proteomes" id="UP001302745"/>
    </source>
</evidence>
<organism evidence="5 6">
    <name type="scientific">Chaetomidium leptoderma</name>
    <dbReference type="NCBI Taxonomy" id="669021"/>
    <lineage>
        <taxon>Eukaryota</taxon>
        <taxon>Fungi</taxon>
        <taxon>Dikarya</taxon>
        <taxon>Ascomycota</taxon>
        <taxon>Pezizomycotina</taxon>
        <taxon>Sordariomycetes</taxon>
        <taxon>Sordariomycetidae</taxon>
        <taxon>Sordariales</taxon>
        <taxon>Chaetomiaceae</taxon>
        <taxon>Chaetomidium</taxon>
    </lineage>
</organism>
<dbReference type="Pfam" id="PF14498">
    <property type="entry name" value="Glyco_hyd_65N_2"/>
    <property type="match status" value="1"/>
</dbReference>
<reference evidence="5" key="2">
    <citation type="submission" date="2023-05" db="EMBL/GenBank/DDBJ databases">
        <authorList>
            <consortium name="Lawrence Berkeley National Laboratory"/>
            <person name="Steindorff A."/>
            <person name="Hensen N."/>
            <person name="Bonometti L."/>
            <person name="Westerberg I."/>
            <person name="Brannstrom I.O."/>
            <person name="Guillou S."/>
            <person name="Cros-Aarteil S."/>
            <person name="Calhoun S."/>
            <person name="Haridas S."/>
            <person name="Kuo A."/>
            <person name="Mondo S."/>
            <person name="Pangilinan J."/>
            <person name="Riley R."/>
            <person name="Labutti K."/>
            <person name="Andreopoulos B."/>
            <person name="Lipzen A."/>
            <person name="Chen C."/>
            <person name="Yanf M."/>
            <person name="Daum C."/>
            <person name="Ng V."/>
            <person name="Clum A."/>
            <person name="Ohm R."/>
            <person name="Martin F."/>
            <person name="Silar P."/>
            <person name="Natvig D."/>
            <person name="Lalanne C."/>
            <person name="Gautier V."/>
            <person name="Ament-Velasquez S.L."/>
            <person name="Kruys A."/>
            <person name="Hutchinson M.I."/>
            <person name="Powell A.J."/>
            <person name="Barry K."/>
            <person name="Miller A.N."/>
            <person name="Grigoriev I.V."/>
            <person name="Debuchy R."/>
            <person name="Gladieux P."/>
            <person name="Thoren M.H."/>
            <person name="Johannesson H."/>
        </authorList>
    </citation>
    <scope>NUCLEOTIDE SEQUENCE</scope>
    <source>
        <strain evidence="5">CBS 538.74</strain>
    </source>
</reference>
<accession>A0AAN6ZSJ4</accession>
<evidence type="ECO:0000259" key="3">
    <source>
        <dbReference type="Pfam" id="PF21307"/>
    </source>
</evidence>
<evidence type="ECO:0000259" key="2">
    <source>
        <dbReference type="Pfam" id="PF14498"/>
    </source>
</evidence>
<feature type="signal peptide" evidence="1">
    <location>
        <begin position="1"/>
        <end position="20"/>
    </location>
</feature>
<name>A0AAN6ZSJ4_9PEZI</name>
<evidence type="ECO:0000259" key="4">
    <source>
        <dbReference type="Pfam" id="PF22124"/>
    </source>
</evidence>
<reference evidence="5" key="1">
    <citation type="journal article" date="2023" name="Mol. Phylogenet. Evol.">
        <title>Genome-scale phylogeny and comparative genomics of the fungal order Sordariales.</title>
        <authorList>
            <person name="Hensen N."/>
            <person name="Bonometti L."/>
            <person name="Westerberg I."/>
            <person name="Brannstrom I.O."/>
            <person name="Guillou S."/>
            <person name="Cros-Aarteil S."/>
            <person name="Calhoun S."/>
            <person name="Haridas S."/>
            <person name="Kuo A."/>
            <person name="Mondo S."/>
            <person name="Pangilinan J."/>
            <person name="Riley R."/>
            <person name="LaButti K."/>
            <person name="Andreopoulos B."/>
            <person name="Lipzen A."/>
            <person name="Chen C."/>
            <person name="Yan M."/>
            <person name="Daum C."/>
            <person name="Ng V."/>
            <person name="Clum A."/>
            <person name="Steindorff A."/>
            <person name="Ohm R.A."/>
            <person name="Martin F."/>
            <person name="Silar P."/>
            <person name="Natvig D.O."/>
            <person name="Lalanne C."/>
            <person name="Gautier V."/>
            <person name="Ament-Velasquez S.L."/>
            <person name="Kruys A."/>
            <person name="Hutchinson M.I."/>
            <person name="Powell A.J."/>
            <person name="Barry K."/>
            <person name="Miller A.N."/>
            <person name="Grigoriev I.V."/>
            <person name="Debuchy R."/>
            <person name="Gladieux P."/>
            <person name="Hiltunen Thoren M."/>
            <person name="Johannesson H."/>
        </authorList>
    </citation>
    <scope>NUCLEOTIDE SEQUENCE</scope>
    <source>
        <strain evidence="5">CBS 538.74</strain>
    </source>
</reference>
<comment type="caution">
    <text evidence="5">The sequence shown here is derived from an EMBL/GenBank/DDBJ whole genome shotgun (WGS) entry which is preliminary data.</text>
</comment>
<dbReference type="InterPro" id="IPR027414">
    <property type="entry name" value="GH95_N_dom"/>
</dbReference>
<dbReference type="Pfam" id="PF21307">
    <property type="entry name" value="Glyco_hydro_95_C"/>
    <property type="match status" value="1"/>
</dbReference>
<dbReference type="Pfam" id="PF22124">
    <property type="entry name" value="Glyco_hydro_95_cat"/>
    <property type="match status" value="1"/>
</dbReference>
<dbReference type="EMBL" id="MU857170">
    <property type="protein sequence ID" value="KAK4149347.1"/>
    <property type="molecule type" value="Genomic_DNA"/>
</dbReference>
<dbReference type="PANTHER" id="PTHR31084:SF0">
    <property type="entry name" value="ALPHA-L-FUCOSIDASE 2"/>
    <property type="match status" value="1"/>
</dbReference>
<feature type="domain" description="Glycosyl hydrolase family 95 N-terminal" evidence="2">
    <location>
        <begin position="37"/>
        <end position="271"/>
    </location>
</feature>
<dbReference type="PIRSF" id="PIRSF007663">
    <property type="entry name" value="UCP007663"/>
    <property type="match status" value="1"/>
</dbReference>
<keyword evidence="1" id="KW-0732">Signal</keyword>
<dbReference type="InterPro" id="IPR008928">
    <property type="entry name" value="6-hairpin_glycosidase_sf"/>
</dbReference>
<dbReference type="PANTHER" id="PTHR31084">
    <property type="entry name" value="ALPHA-L-FUCOSIDASE 2"/>
    <property type="match status" value="1"/>
</dbReference>
<gene>
    <name evidence="5" type="ORF">C8A00DRAFT_18948</name>
</gene>
<protein>
    <submittedName>
        <fullName evidence="5">Six-hairpin glycosidase-like protein</fullName>
    </submittedName>
</protein>
<dbReference type="InterPro" id="IPR016518">
    <property type="entry name" value="Alpha-L-fucosidase"/>
</dbReference>
<dbReference type="Gene3D" id="1.50.10.10">
    <property type="match status" value="1"/>
</dbReference>
<feature type="domain" description="Glycosyl hydrolase family 95 catalytic" evidence="4">
    <location>
        <begin position="294"/>
        <end position="715"/>
    </location>
</feature>
<proteinExistence type="predicted"/>
<feature type="domain" description="Alpha fucosidase A-like C-terminal" evidence="3">
    <location>
        <begin position="717"/>
        <end position="783"/>
    </location>
</feature>
<keyword evidence="5" id="KW-0326">Glycosidase</keyword>
<feature type="chain" id="PRO_5043051156" evidence="1">
    <location>
        <begin position="21"/>
        <end position="807"/>
    </location>
</feature>
<dbReference type="Proteomes" id="UP001302745">
    <property type="component" value="Unassembled WGS sequence"/>
</dbReference>
<dbReference type="AlphaFoldDB" id="A0AAN6ZSJ4"/>
<dbReference type="GO" id="GO:0005975">
    <property type="term" value="P:carbohydrate metabolic process"/>
    <property type="evidence" value="ECO:0007669"/>
    <property type="project" value="InterPro"/>
</dbReference>
<sequence length="807" mass="86191">MALQFITAFLVLGFAPVVDAAAAWDSSRFAVYTSDAGNDFRSAIPIGNGRLGATVFGTAVEKLVLNENSVWSGPWQDRANRNSKNAVPEIQRMLLAGDITGAGQSAMANMAGNPTSPKAYHPLVNMNIDLSHSSGVSSYTRWLDTREGTAGVTYLHGGTNYSREYIASYPHGVLGLRLGANGSGKLNVKLSLSRSQWVLSQAARVDKGTGGHAISLAANSGQSSNALAFWSEARVVNSGGACSVASPDGKSISITGADTIDIFFNAETSYRYSSTALAQAELKRKLDAAVAAGYPAVRSAAIADFSALMGRVKLDLGSSGNAGLQPVPTRLSNFKKNPGADPQLMTLMFNFGRHLLAASSRDTGRLSLPANLQGLWNQDYDPAWQSKYTININLEMNYWPALVTNLAETQKPVFDLINVAIPRGQAVAKTMYGCDSGFVLHHNTDLWGDAAPVDKGTPYTVWPMGAAWLSSDVMEHYRFTQNKTFLEQVAWPILRQTAQFYYCYLFKWKNYWTVGPSLSPEHAFIVPSSMRQGGKSEGLDISIEMDNQLLHQLFTNLNETCTILGLASTDGDCTAAAKDYLPHIRPPSIGPNGRLLEWRDASYGETEPGHRHFSNLWGLYPGQQLTPSTSSQLAAAAGALLDHRMASGSGSTGWSRAWAINLYARLLRGDTAWEHAQALVQKFPSANLWNSDSGAGSPFQIDGNFGLVAGMAEMLLQSHGGVVHLLPALPAAAVPKGSVSGLVARGDFVVEDLVWSGGQFAKATITSRSGGLLAVRVQGGKAFSVNGASYSGGITTTVGGVYQLVAA</sequence>
<keyword evidence="5" id="KW-0378">Hydrolase</keyword>
<dbReference type="SUPFAM" id="SSF48208">
    <property type="entry name" value="Six-hairpin glycosidases"/>
    <property type="match status" value="1"/>
</dbReference>
<dbReference type="InterPro" id="IPR012341">
    <property type="entry name" value="6hp_glycosidase-like_sf"/>
</dbReference>
<keyword evidence="6" id="KW-1185">Reference proteome</keyword>
<dbReference type="GO" id="GO:0004560">
    <property type="term" value="F:alpha-L-fucosidase activity"/>
    <property type="evidence" value="ECO:0007669"/>
    <property type="project" value="InterPro"/>
</dbReference>
<dbReference type="InterPro" id="IPR054363">
    <property type="entry name" value="GH95_cat"/>
</dbReference>
<dbReference type="InterPro" id="IPR049053">
    <property type="entry name" value="AFCA-like_C"/>
</dbReference>